<dbReference type="EMBL" id="NRRU01000075">
    <property type="protein sequence ID" value="MBK1714636.1"/>
    <property type="molecule type" value="Genomic_DNA"/>
</dbReference>
<dbReference type="RefSeq" id="WP_200379451.1">
    <property type="nucleotide sequence ID" value="NZ_NRRU01000075.1"/>
</dbReference>
<evidence type="ECO:0000313" key="3">
    <source>
        <dbReference type="Proteomes" id="UP001041814"/>
    </source>
</evidence>
<reference evidence="2" key="2">
    <citation type="journal article" date="2020" name="Microorganisms">
        <title>Osmotic Adaptation and Compatible Solute Biosynthesis of Phototrophic Bacteria as Revealed from Genome Analyses.</title>
        <authorList>
            <person name="Imhoff J.F."/>
            <person name="Rahn T."/>
            <person name="Kunzel S."/>
            <person name="Keller A."/>
            <person name="Neulinger S.C."/>
        </authorList>
    </citation>
    <scope>NUCLEOTIDE SEQUENCE</scope>
    <source>
        <strain evidence="2">IM 151</strain>
    </source>
</reference>
<evidence type="ECO:0000313" key="2">
    <source>
        <dbReference type="EMBL" id="MBK1714636.1"/>
    </source>
</evidence>
<accession>A0ABS1DX53</accession>
<gene>
    <name evidence="2" type="ORF">CKO43_17860</name>
</gene>
<feature type="chain" id="PRO_5046423983" description="Secreted protein" evidence="1">
    <location>
        <begin position="23"/>
        <end position="95"/>
    </location>
</feature>
<evidence type="ECO:0000256" key="1">
    <source>
        <dbReference type="SAM" id="SignalP"/>
    </source>
</evidence>
<sequence length="95" mass="10216">MKKGVALAAGLVSLFFTATAYADCVCRCVNGEVRSLCSSSLDLKPICAPQVCPVVPPSIQPVPQPSLPPLGTTSCRQVQVLNPYTRMYEWKKVCS</sequence>
<protein>
    <recommendedName>
        <fullName evidence="4">Secreted protein</fullName>
    </recommendedName>
</protein>
<feature type="signal peptide" evidence="1">
    <location>
        <begin position="1"/>
        <end position="22"/>
    </location>
</feature>
<proteinExistence type="predicted"/>
<evidence type="ECO:0008006" key="4">
    <source>
        <dbReference type="Google" id="ProtNLM"/>
    </source>
</evidence>
<dbReference type="Proteomes" id="UP001041814">
    <property type="component" value="Unassembled WGS sequence"/>
</dbReference>
<reference evidence="2" key="1">
    <citation type="submission" date="2017-08" db="EMBL/GenBank/DDBJ databases">
        <authorList>
            <person name="Imhoff J.F."/>
            <person name="Rahn T."/>
            <person name="Kuenzel S."/>
            <person name="Neulinger S.C."/>
        </authorList>
    </citation>
    <scope>NUCLEOTIDE SEQUENCE</scope>
    <source>
        <strain evidence="2">IM 151</strain>
    </source>
</reference>
<keyword evidence="3" id="KW-1185">Reference proteome</keyword>
<organism evidence="2 3">
    <name type="scientific">Rubrivivax gelatinosus</name>
    <name type="common">Rhodocyclus gelatinosus</name>
    <name type="synonym">Rhodopseudomonas gelatinosa</name>
    <dbReference type="NCBI Taxonomy" id="28068"/>
    <lineage>
        <taxon>Bacteria</taxon>
        <taxon>Pseudomonadati</taxon>
        <taxon>Pseudomonadota</taxon>
        <taxon>Betaproteobacteria</taxon>
        <taxon>Burkholderiales</taxon>
        <taxon>Sphaerotilaceae</taxon>
        <taxon>Rubrivivax</taxon>
    </lineage>
</organism>
<keyword evidence="1" id="KW-0732">Signal</keyword>
<name>A0ABS1DX53_RUBGE</name>
<comment type="caution">
    <text evidence="2">The sequence shown here is derived from an EMBL/GenBank/DDBJ whole genome shotgun (WGS) entry which is preliminary data.</text>
</comment>